<evidence type="ECO:0000313" key="3">
    <source>
        <dbReference type="Proteomes" id="UP000249723"/>
    </source>
</evidence>
<dbReference type="AlphaFoldDB" id="A0A2X0KPK0"/>
<evidence type="ECO:0000313" key="2">
    <source>
        <dbReference type="EMBL" id="SCZ88021.1"/>
    </source>
</evidence>
<dbReference type="Proteomes" id="UP000249723">
    <property type="component" value="Unassembled WGS sequence"/>
</dbReference>
<organism evidence="2 3">
    <name type="scientific">Microbotryum saponariae</name>
    <dbReference type="NCBI Taxonomy" id="289078"/>
    <lineage>
        <taxon>Eukaryota</taxon>
        <taxon>Fungi</taxon>
        <taxon>Dikarya</taxon>
        <taxon>Basidiomycota</taxon>
        <taxon>Pucciniomycotina</taxon>
        <taxon>Microbotryomycetes</taxon>
        <taxon>Microbotryales</taxon>
        <taxon>Microbotryaceae</taxon>
        <taxon>Microbotryum</taxon>
    </lineage>
</organism>
<dbReference type="EMBL" id="FMWP01000012">
    <property type="protein sequence ID" value="SCZ88021.1"/>
    <property type="molecule type" value="Genomic_DNA"/>
</dbReference>
<proteinExistence type="predicted"/>
<feature type="compositionally biased region" description="Polar residues" evidence="1">
    <location>
        <begin position="1"/>
        <end position="19"/>
    </location>
</feature>
<keyword evidence="3" id="KW-1185">Reference proteome</keyword>
<accession>A0A2X0KPK0</accession>
<protein>
    <submittedName>
        <fullName evidence="2">BZ3500_MvSof-1268-A1-R1_Chr2-1g04137 protein</fullName>
    </submittedName>
</protein>
<sequence>MSYNDSSVTRGFSFNSSDNGWPIPPARFRQENGDLGSGRARGREGTTAESAGSDGGDHDDWRGTKGSRQYYIRGCNEDGTHFFGGEGVFTAERRAMTELAAARAAQCICPSSSGGNSAVMLAGREFKMEQDSSRLDAIHAVWGNASTKINRYYNAQMYGIQDGC</sequence>
<feature type="region of interest" description="Disordered" evidence="1">
    <location>
        <begin position="1"/>
        <end position="63"/>
    </location>
</feature>
<evidence type="ECO:0000256" key="1">
    <source>
        <dbReference type="SAM" id="MobiDB-lite"/>
    </source>
</evidence>
<gene>
    <name evidence="2" type="ORF">BZ3500_MVSOF-1268-A1-R1_CHR2-1G04137</name>
</gene>
<reference evidence="3" key="1">
    <citation type="submission" date="2016-10" db="EMBL/GenBank/DDBJ databases">
        <authorList>
            <person name="Jeantristanb JTB J.-T."/>
            <person name="Ricardo R."/>
        </authorList>
    </citation>
    <scope>NUCLEOTIDE SEQUENCE [LARGE SCALE GENOMIC DNA]</scope>
</reference>
<name>A0A2X0KPK0_9BASI</name>